<organism evidence="1">
    <name type="scientific">marine sediment metagenome</name>
    <dbReference type="NCBI Taxonomy" id="412755"/>
    <lineage>
        <taxon>unclassified sequences</taxon>
        <taxon>metagenomes</taxon>
        <taxon>ecological metagenomes</taxon>
    </lineage>
</organism>
<dbReference type="AlphaFoldDB" id="A0A0F9EKJ0"/>
<protein>
    <submittedName>
        <fullName evidence="1">Uncharacterized protein</fullName>
    </submittedName>
</protein>
<evidence type="ECO:0000313" key="1">
    <source>
        <dbReference type="EMBL" id="KKL24398.1"/>
    </source>
</evidence>
<proteinExistence type="predicted"/>
<dbReference type="EMBL" id="LAZR01036610">
    <property type="protein sequence ID" value="KKL24398.1"/>
    <property type="molecule type" value="Genomic_DNA"/>
</dbReference>
<name>A0A0F9EKJ0_9ZZZZ</name>
<gene>
    <name evidence="1" type="ORF">LCGC14_2415710</name>
</gene>
<accession>A0A0F9EKJ0</accession>
<reference evidence="1" key="1">
    <citation type="journal article" date="2015" name="Nature">
        <title>Complex archaea that bridge the gap between prokaryotes and eukaryotes.</title>
        <authorList>
            <person name="Spang A."/>
            <person name="Saw J.H."/>
            <person name="Jorgensen S.L."/>
            <person name="Zaremba-Niedzwiedzka K."/>
            <person name="Martijn J."/>
            <person name="Lind A.E."/>
            <person name="van Eijk R."/>
            <person name="Schleper C."/>
            <person name="Guy L."/>
            <person name="Ettema T.J."/>
        </authorList>
    </citation>
    <scope>NUCLEOTIDE SEQUENCE</scope>
</reference>
<comment type="caution">
    <text evidence="1">The sequence shown here is derived from an EMBL/GenBank/DDBJ whole genome shotgun (WGS) entry which is preliminary data.</text>
</comment>
<sequence>MEGASCQVVGQSWTYSDITPFIATPIWLLLLRLGCLEENISGDSSLSITQNAQILFVDAKTPSLLKG</sequence>